<dbReference type="AlphaFoldDB" id="A0A5C3NZB9"/>
<dbReference type="STRING" id="1314778.A0A5C3NZB9"/>
<proteinExistence type="predicted"/>
<dbReference type="InParanoid" id="A0A5C3NZB9"/>
<name>A0A5C3NZB9_9APHY</name>
<feature type="region of interest" description="Disordered" evidence="1">
    <location>
        <begin position="110"/>
        <end position="187"/>
    </location>
</feature>
<organism evidence="2 3">
    <name type="scientific">Polyporus arcularius HHB13444</name>
    <dbReference type="NCBI Taxonomy" id="1314778"/>
    <lineage>
        <taxon>Eukaryota</taxon>
        <taxon>Fungi</taxon>
        <taxon>Dikarya</taxon>
        <taxon>Basidiomycota</taxon>
        <taxon>Agaricomycotina</taxon>
        <taxon>Agaricomycetes</taxon>
        <taxon>Polyporales</taxon>
        <taxon>Polyporaceae</taxon>
        <taxon>Polyporus</taxon>
    </lineage>
</organism>
<evidence type="ECO:0000256" key="1">
    <source>
        <dbReference type="SAM" id="MobiDB-lite"/>
    </source>
</evidence>
<feature type="compositionally biased region" description="Basic residues" evidence="1">
    <location>
        <begin position="152"/>
        <end position="169"/>
    </location>
</feature>
<evidence type="ECO:0000313" key="3">
    <source>
        <dbReference type="Proteomes" id="UP000308197"/>
    </source>
</evidence>
<reference evidence="2 3" key="1">
    <citation type="journal article" date="2019" name="Nat. Ecol. Evol.">
        <title>Megaphylogeny resolves global patterns of mushroom evolution.</title>
        <authorList>
            <person name="Varga T."/>
            <person name="Krizsan K."/>
            <person name="Foldi C."/>
            <person name="Dima B."/>
            <person name="Sanchez-Garcia M."/>
            <person name="Sanchez-Ramirez S."/>
            <person name="Szollosi G.J."/>
            <person name="Szarkandi J.G."/>
            <person name="Papp V."/>
            <person name="Albert L."/>
            <person name="Andreopoulos W."/>
            <person name="Angelini C."/>
            <person name="Antonin V."/>
            <person name="Barry K.W."/>
            <person name="Bougher N.L."/>
            <person name="Buchanan P."/>
            <person name="Buyck B."/>
            <person name="Bense V."/>
            <person name="Catcheside P."/>
            <person name="Chovatia M."/>
            <person name="Cooper J."/>
            <person name="Damon W."/>
            <person name="Desjardin D."/>
            <person name="Finy P."/>
            <person name="Geml J."/>
            <person name="Haridas S."/>
            <person name="Hughes K."/>
            <person name="Justo A."/>
            <person name="Karasinski D."/>
            <person name="Kautmanova I."/>
            <person name="Kiss B."/>
            <person name="Kocsube S."/>
            <person name="Kotiranta H."/>
            <person name="LaButti K.M."/>
            <person name="Lechner B.E."/>
            <person name="Liimatainen K."/>
            <person name="Lipzen A."/>
            <person name="Lukacs Z."/>
            <person name="Mihaltcheva S."/>
            <person name="Morgado L.N."/>
            <person name="Niskanen T."/>
            <person name="Noordeloos M.E."/>
            <person name="Ohm R.A."/>
            <person name="Ortiz-Santana B."/>
            <person name="Ovrebo C."/>
            <person name="Racz N."/>
            <person name="Riley R."/>
            <person name="Savchenko A."/>
            <person name="Shiryaev A."/>
            <person name="Soop K."/>
            <person name="Spirin V."/>
            <person name="Szebenyi C."/>
            <person name="Tomsovsky M."/>
            <person name="Tulloss R.E."/>
            <person name="Uehling J."/>
            <person name="Grigoriev I.V."/>
            <person name="Vagvolgyi C."/>
            <person name="Papp T."/>
            <person name="Martin F.M."/>
            <person name="Miettinen O."/>
            <person name="Hibbett D.S."/>
            <person name="Nagy L.G."/>
        </authorList>
    </citation>
    <scope>NUCLEOTIDE SEQUENCE [LARGE SCALE GENOMIC DNA]</scope>
    <source>
        <strain evidence="2 3">HHB13444</strain>
    </source>
</reference>
<dbReference type="EMBL" id="ML212312">
    <property type="protein sequence ID" value="TFK78813.1"/>
    <property type="molecule type" value="Genomic_DNA"/>
</dbReference>
<accession>A0A5C3NZB9</accession>
<gene>
    <name evidence="2" type="ORF">K466DRAFT_606643</name>
</gene>
<keyword evidence="3" id="KW-1185">Reference proteome</keyword>
<protein>
    <submittedName>
        <fullName evidence="2">Uncharacterized protein</fullName>
    </submittedName>
</protein>
<dbReference type="Proteomes" id="UP000308197">
    <property type="component" value="Unassembled WGS sequence"/>
</dbReference>
<sequence>MSSVPNHYNADDRVRWERYAAALQAYGAGQGPHPGNPPAGYREVFKLSQRYAPVPEDYPAARHSQPPHAPALAGVNMSDGAFSALLAHTATVNAQFVALQSQVLSDARRIGTPRPYEARRGRGGGPSYGRRGPRLVDRVAGRDPAASTAGSGKRKRGHRGGRARTRRSQKGQGTDASAGVESPEAVHQPGECTVLEFMRTLVERFALMFPASKGLDTAAGNGDDGDQEPAVEFAELAQDDPDYQMTVEQYGQGDGSVTY</sequence>
<evidence type="ECO:0000313" key="2">
    <source>
        <dbReference type="EMBL" id="TFK78813.1"/>
    </source>
</evidence>